<dbReference type="AlphaFoldDB" id="A0A024FV94"/>
<keyword evidence="2" id="KW-1185">Reference proteome</keyword>
<dbReference type="EMBL" id="CAIX01000300">
    <property type="protein sequence ID" value="CCI10569.1"/>
    <property type="molecule type" value="Genomic_DNA"/>
</dbReference>
<gene>
    <name evidence="1" type="ORF">BN9_107920</name>
</gene>
<accession>A0A024FV94</accession>
<organism evidence="1 2">
    <name type="scientific">Albugo candida</name>
    <dbReference type="NCBI Taxonomy" id="65357"/>
    <lineage>
        <taxon>Eukaryota</taxon>
        <taxon>Sar</taxon>
        <taxon>Stramenopiles</taxon>
        <taxon>Oomycota</taxon>
        <taxon>Peronosporomycetes</taxon>
        <taxon>Albuginales</taxon>
        <taxon>Albuginaceae</taxon>
        <taxon>Albugo</taxon>
    </lineage>
</organism>
<dbReference type="Proteomes" id="UP000053237">
    <property type="component" value="Unassembled WGS sequence"/>
</dbReference>
<reference evidence="1 2" key="1">
    <citation type="submission" date="2012-05" db="EMBL/GenBank/DDBJ databases">
        <title>Recombination and specialization in a pathogen metapopulation.</title>
        <authorList>
            <person name="Gardiner A."/>
            <person name="Kemen E."/>
            <person name="Schultz-Larsen T."/>
            <person name="MacLean D."/>
            <person name="Van Oosterhout C."/>
            <person name="Jones J.D.G."/>
        </authorList>
    </citation>
    <scope>NUCLEOTIDE SEQUENCE [LARGE SCALE GENOMIC DNA]</scope>
    <source>
        <strain evidence="1 2">Ac Nc2</strain>
    </source>
</reference>
<comment type="caution">
    <text evidence="1">The sequence shown here is derived from an EMBL/GenBank/DDBJ whole genome shotgun (WGS) entry which is preliminary data.</text>
</comment>
<sequence length="131" mass="15468">MPVETIKKNHTQITFSLPKRNGYMSIKNELCFNRICCNKDQIHPAVVEVNLVRIRSIHPYRWSKTNPIKKMTMSFVNTLTNSLNALRWLLTAVKTESSFETEVIFIVWPNSKLLDHNQHWPLKKRSILFKM</sequence>
<evidence type="ECO:0000313" key="1">
    <source>
        <dbReference type="EMBL" id="CCI10569.1"/>
    </source>
</evidence>
<proteinExistence type="predicted"/>
<evidence type="ECO:0000313" key="2">
    <source>
        <dbReference type="Proteomes" id="UP000053237"/>
    </source>
</evidence>
<dbReference type="InParanoid" id="A0A024FV94"/>
<name>A0A024FV94_9STRA</name>
<protein>
    <submittedName>
        <fullName evidence="1">Uncharacterized protein</fullName>
    </submittedName>
</protein>